<dbReference type="KEGG" id="lng:BSQ50_03105"/>
<keyword evidence="3" id="KW-1185">Reference proteome</keyword>
<evidence type="ECO:0000256" key="1">
    <source>
        <dbReference type="SAM" id="Phobius"/>
    </source>
</evidence>
<dbReference type="Proteomes" id="UP000324497">
    <property type="component" value="Chromosome"/>
</dbReference>
<dbReference type="RefSeq" id="WP_148126357.1">
    <property type="nucleotide sequence ID" value="NZ_CP018180.1"/>
</dbReference>
<keyword evidence="1" id="KW-1133">Transmembrane helix</keyword>
<proteinExistence type="predicted"/>
<evidence type="ECO:0000313" key="2">
    <source>
        <dbReference type="EMBL" id="AUJ31636.1"/>
    </source>
</evidence>
<reference evidence="2 3" key="1">
    <citation type="submission" date="2016-11" db="EMBL/GenBank/DDBJ databases">
        <title>Interaction between Lactobacillus species and yeast in water kefir.</title>
        <authorList>
            <person name="Behr J."/>
            <person name="Xu D."/>
            <person name="Vogel R.F."/>
        </authorList>
    </citation>
    <scope>NUCLEOTIDE SEQUENCE [LARGE SCALE GENOMIC DNA]</scope>
    <source>
        <strain evidence="2 3">TMW 1.1827</strain>
    </source>
</reference>
<feature type="transmembrane region" description="Helical" evidence="1">
    <location>
        <begin position="6"/>
        <end position="24"/>
    </location>
</feature>
<dbReference type="AlphaFoldDB" id="A0A3Q8CFY4"/>
<evidence type="ECO:0000313" key="3">
    <source>
        <dbReference type="Proteomes" id="UP000324497"/>
    </source>
</evidence>
<gene>
    <name evidence="2" type="ORF">BSQ50_03105</name>
</gene>
<name>A0A3Q8CFY4_9LACO</name>
<keyword evidence="1" id="KW-0812">Transmembrane</keyword>
<dbReference type="EMBL" id="CP018180">
    <property type="protein sequence ID" value="AUJ31636.1"/>
    <property type="molecule type" value="Genomic_DNA"/>
</dbReference>
<sequence>MSLSNIIEVIGVIIPSVISSFAIWQNYKTIKNANRPYISVYLDYTTLPYKNKYLAIKNFGKTPAKILSLSFETHLDKGNDQFKLGFIIGGTICPG</sequence>
<keyword evidence="1" id="KW-0472">Membrane</keyword>
<organism evidence="2 3">
    <name type="scientific">Liquorilactobacillus nagelii</name>
    <dbReference type="NCBI Taxonomy" id="82688"/>
    <lineage>
        <taxon>Bacteria</taxon>
        <taxon>Bacillati</taxon>
        <taxon>Bacillota</taxon>
        <taxon>Bacilli</taxon>
        <taxon>Lactobacillales</taxon>
        <taxon>Lactobacillaceae</taxon>
        <taxon>Liquorilactobacillus</taxon>
    </lineage>
</organism>
<protein>
    <submittedName>
        <fullName evidence="2">Uncharacterized protein</fullName>
    </submittedName>
</protein>
<accession>A0A3Q8CFY4</accession>